<feature type="region of interest" description="Disordered" evidence="1">
    <location>
        <begin position="1"/>
        <end position="48"/>
    </location>
</feature>
<dbReference type="GeneID" id="68099113"/>
<feature type="region of interest" description="Disordered" evidence="1">
    <location>
        <begin position="414"/>
        <end position="450"/>
    </location>
</feature>
<protein>
    <submittedName>
        <fullName evidence="2">Uncharacterized protein</fullName>
    </submittedName>
</protein>
<feature type="compositionally biased region" description="Polar residues" evidence="1">
    <location>
        <begin position="219"/>
        <end position="240"/>
    </location>
</feature>
<organism evidence="2 3">
    <name type="scientific">Naegleria lovaniensis</name>
    <name type="common">Amoeba</name>
    <dbReference type="NCBI Taxonomy" id="51637"/>
    <lineage>
        <taxon>Eukaryota</taxon>
        <taxon>Discoba</taxon>
        <taxon>Heterolobosea</taxon>
        <taxon>Tetramitia</taxon>
        <taxon>Eutetramitia</taxon>
        <taxon>Vahlkampfiidae</taxon>
        <taxon>Naegleria</taxon>
    </lineage>
</organism>
<proteinExistence type="predicted"/>
<feature type="compositionally biased region" description="Low complexity" evidence="1">
    <location>
        <begin position="81"/>
        <end position="100"/>
    </location>
</feature>
<reference evidence="2 3" key="1">
    <citation type="journal article" date="2018" name="BMC Genomics">
        <title>The genome of Naegleria lovaniensis, the basis for a comparative approach to unravel pathogenicity factors of the human pathogenic amoeba N. fowleri.</title>
        <authorList>
            <person name="Liechti N."/>
            <person name="Schurch N."/>
            <person name="Bruggmann R."/>
            <person name="Wittwer M."/>
        </authorList>
    </citation>
    <scope>NUCLEOTIDE SEQUENCE [LARGE SCALE GENOMIC DNA]</scope>
    <source>
        <strain evidence="2 3">ATCC 30569</strain>
    </source>
</reference>
<gene>
    <name evidence="2" type="ORF">C9374_006659</name>
</gene>
<evidence type="ECO:0000256" key="1">
    <source>
        <dbReference type="SAM" id="MobiDB-lite"/>
    </source>
</evidence>
<dbReference type="Proteomes" id="UP000816034">
    <property type="component" value="Unassembled WGS sequence"/>
</dbReference>
<keyword evidence="3" id="KW-1185">Reference proteome</keyword>
<feature type="region of interest" description="Disordered" evidence="1">
    <location>
        <begin position="81"/>
        <end position="125"/>
    </location>
</feature>
<name>A0AA88KGW3_NAELO</name>
<feature type="compositionally biased region" description="Polar residues" evidence="1">
    <location>
        <begin position="414"/>
        <end position="446"/>
    </location>
</feature>
<evidence type="ECO:0000313" key="2">
    <source>
        <dbReference type="EMBL" id="KAG2379542.1"/>
    </source>
</evidence>
<feature type="region of interest" description="Disordered" evidence="1">
    <location>
        <begin position="215"/>
        <end position="240"/>
    </location>
</feature>
<comment type="caution">
    <text evidence="2">The sequence shown here is derived from an EMBL/GenBank/DDBJ whole genome shotgun (WGS) entry which is preliminary data.</text>
</comment>
<feature type="compositionally biased region" description="Basic residues" evidence="1">
    <location>
        <begin position="102"/>
        <end position="116"/>
    </location>
</feature>
<dbReference type="EMBL" id="PYSW02000028">
    <property type="protein sequence ID" value="KAG2379542.1"/>
    <property type="molecule type" value="Genomic_DNA"/>
</dbReference>
<dbReference type="RefSeq" id="XP_044546804.1">
    <property type="nucleotide sequence ID" value="XM_044696543.1"/>
</dbReference>
<sequence length="514" mass="56634">MSFSFKTPSSSSSGLFPSGTSSTTNANPSLGFTFGNTTTTSSSSSTGAFGFGSSSSSLFGSPFGSTSSSSSTTIGFGPTPTSSSLFGSSSSSFSFGSSSGRGRAKKSSTPSRRNKRKKEESNTSWKGLTQKWHTLQLSGNGDNASKDNMSIADNNTSLAHEMITIVCKKEKNDLGVFMDHSEDRIFTMDRDILCTSSKVLKRILDSYTKKENGKVSDALSLQTTSDETTPTAASLESSSSTPIPTLDFLHVSSNGDSSTPQLEFLLPPNIVLFLLMTMSDIVLPSDMENNDFKILLKVAVRLECNSIIQNRIISATPCNAASYDIWQFIYNKQQELDPSIDYSTIYTSLCSEMLGVLTCIISYKIYQDWSEEFFFVILPYILKGTDELQAYTTIKLICEWIEHQTGFLVSQLNTGTENTDTPHQQSETSSTIVTDSTPTDPVSENNKTVEHSEEKVTKLRKYLYELVNLDSKEETTIFRIPTSFSTFFLKITDPEIVSDKLLFKFYKFLFTANE</sequence>
<accession>A0AA88KGW3</accession>
<evidence type="ECO:0000313" key="3">
    <source>
        <dbReference type="Proteomes" id="UP000816034"/>
    </source>
</evidence>
<dbReference type="AlphaFoldDB" id="A0AA88KGW3"/>